<organism evidence="1 2">
    <name type="scientific">Streptomyces pratisoli</name>
    <dbReference type="NCBI Taxonomy" id="3139917"/>
    <lineage>
        <taxon>Bacteria</taxon>
        <taxon>Bacillati</taxon>
        <taxon>Actinomycetota</taxon>
        <taxon>Actinomycetes</taxon>
        <taxon>Kitasatosporales</taxon>
        <taxon>Streptomycetaceae</taxon>
        <taxon>Streptomyces</taxon>
    </lineage>
</organism>
<evidence type="ECO:0000313" key="1">
    <source>
        <dbReference type="EMBL" id="MEJ8661862.1"/>
    </source>
</evidence>
<protein>
    <submittedName>
        <fullName evidence="1">Uncharacterized protein</fullName>
    </submittedName>
</protein>
<keyword evidence="2" id="KW-1185">Reference proteome</keyword>
<dbReference type="EMBL" id="JBBKAI010000002">
    <property type="protein sequence ID" value="MEJ8661862.1"/>
    <property type="molecule type" value="Genomic_DNA"/>
</dbReference>
<accession>A0ACC6QVI3</accession>
<evidence type="ECO:0000313" key="2">
    <source>
        <dbReference type="Proteomes" id="UP001375539"/>
    </source>
</evidence>
<proteinExistence type="predicted"/>
<reference evidence="1" key="1">
    <citation type="submission" date="2024-03" db="EMBL/GenBank/DDBJ databases">
        <title>Novel Streptomyces species of biotechnological and ecological value are a feature of Machair soil.</title>
        <authorList>
            <person name="Prole J.R."/>
            <person name="Goodfellow M."/>
            <person name="Allenby N."/>
            <person name="Ward A.C."/>
        </authorList>
    </citation>
    <scope>NUCLEOTIDE SEQUENCE</scope>
    <source>
        <strain evidence="1">MS1.AVA.4</strain>
    </source>
</reference>
<dbReference type="Proteomes" id="UP001375539">
    <property type="component" value="Unassembled WGS sequence"/>
</dbReference>
<sequence>MSKPIPSRLSRAAVVGAAVAGALAVSVPAPAYAEDAANLVVNGDFEQTAADGSIPGWPQSENRATGRATIVDGAGPDGSRALALDLGDPNDKAAIGQDVPVPDTGTFRAYRITFDERAVGLDGYGGDLWARNFGHDAVIGRLAGDTGWRKASAVVLARPGAPAVNLLLALEYTTGRLLVDNVRVERVEGNTVGANVQPTGTVQLTWHFAALAGTPAAYEVHRSDDRGFTPSRRTLIRKVPGAWTAEDGSARPGKRYTYKVVALAADGTRLATTDAEPVTMPSRFLDEQRTDVLTATGTGDDARLAWRLKAGTKGPVHVYAGGPEVAEGKLHKARKVATAGAHELTGGVTLREKDLRGATGFAVTRQRGEVLATASLAGLEHPRTGVTDGKLTAIRSAIQQPGIPKATYDGLVNRVAAGLPAYNHRPGEAQASWAHDAALLYQVTQDPAYARTAYDAIIESGRTMPFLNGTAYAGAAALETANAAAPLATAYDWAYPAWTGEQRAEVQKVLQRVAAYLEVAYHPNFALPVKQSNWTAVVRGAELTLRLAVRGDGPFDLEEGRIAHLVDEVGRHLDTAYSTTGWDQEGMDYFGYGLGVGAPGITGSIDAGIGALKKRWERPQFANLLMHAFSAQADKARLQWGVGSATGAVPVPGLVFTQVPAEQRAAWLWQYERTVGGGGGTYGLLEYPYGVTPQDPDEAPAAVRRALLDDHVGSYLFRNRYQDKDDVLVGVQNRNEHHIGWGGSDTFALSLLGQDVTWAQQPAKNTAKRELFSKPLVDGGPEGIAGKGRTLESRAYAGQGGGFVSLDGSGNYRLDTARRDIAVDLRPVGGADSVIAVHDAYADSVPHRYDWQLSPESGTTITFGETESGARTFLFRKGDGWLKGWVLTPEGAELSVDKGAFKVTRTGTEADFRIVLAVGKGAPPTATVEGSALTLGTTTYDLDDLRGLRPAVG</sequence>
<gene>
    <name evidence="1" type="ORF">WKI58_36070</name>
</gene>
<name>A0ACC6QVI3_9ACTN</name>
<comment type="caution">
    <text evidence="1">The sequence shown here is derived from an EMBL/GenBank/DDBJ whole genome shotgun (WGS) entry which is preliminary data.</text>
</comment>